<feature type="modified residue" description="4-aspartylphosphate" evidence="6">
    <location>
        <position position="54"/>
    </location>
</feature>
<feature type="domain" description="Response regulatory" evidence="7">
    <location>
        <begin position="4"/>
        <end position="123"/>
    </location>
</feature>
<evidence type="ECO:0000313" key="8">
    <source>
        <dbReference type="EMBL" id="POG56137.1"/>
    </source>
</evidence>
<keyword evidence="3" id="KW-0805">Transcription regulation</keyword>
<gene>
    <name evidence="8" type="ORF">AUR65_006370</name>
</gene>
<keyword evidence="2" id="KW-0902">Two-component regulatory system</keyword>
<dbReference type="GO" id="GO:0000156">
    <property type="term" value="F:phosphorelay response regulator activity"/>
    <property type="evidence" value="ECO:0007669"/>
    <property type="project" value="TreeGrafter"/>
</dbReference>
<dbReference type="OrthoDB" id="9652at2157"/>
<dbReference type="EMBL" id="LOPW02000006">
    <property type="protein sequence ID" value="POG56137.1"/>
    <property type="molecule type" value="Genomic_DNA"/>
</dbReference>
<keyword evidence="5" id="KW-0804">Transcription</keyword>
<dbReference type="InterPro" id="IPR011006">
    <property type="entry name" value="CheY-like_superfamily"/>
</dbReference>
<dbReference type="AlphaFoldDB" id="A0A2P4NSJ4"/>
<keyword evidence="9" id="KW-1185">Reference proteome</keyword>
<dbReference type="SMART" id="SM00448">
    <property type="entry name" value="REC"/>
    <property type="match status" value="1"/>
</dbReference>
<keyword evidence="4 8" id="KW-0238">DNA-binding</keyword>
<comment type="caution">
    <text evidence="8">The sequence shown here is derived from an EMBL/GenBank/DDBJ whole genome shotgun (WGS) entry which is preliminary data.</text>
</comment>
<sequence length="124" mass="13809">MTHTILIAEDDEPMRQMIVETLSAYDVVPVEDGEAAWAYLTDDDAPDPALAIFDVMMPELDGFGTLERLRGADDDDLASLPVVVLTSRGREADVLRALDLDATDFVTKPFRPFELRARVERILS</sequence>
<dbReference type="GO" id="GO:0000976">
    <property type="term" value="F:transcription cis-regulatory region binding"/>
    <property type="evidence" value="ECO:0007669"/>
    <property type="project" value="TreeGrafter"/>
</dbReference>
<reference evidence="8" key="1">
    <citation type="submission" date="2017-08" db="EMBL/GenBank/DDBJ databases">
        <title>Haloferax marisrubri sp. nov., isolated from the Discovery deep brine-seawater interface in the Red Sea.</title>
        <authorList>
            <person name="Zhang G."/>
            <person name="Stingl U."/>
        </authorList>
    </citation>
    <scope>NUCLEOTIDE SEQUENCE [LARGE SCALE GENOMIC DNA]</scope>
    <source>
        <strain evidence="8">SB3</strain>
    </source>
</reference>
<dbReference type="InterPro" id="IPR039420">
    <property type="entry name" value="WalR-like"/>
</dbReference>
<evidence type="ECO:0000259" key="7">
    <source>
        <dbReference type="PROSITE" id="PS50110"/>
    </source>
</evidence>
<evidence type="ECO:0000256" key="1">
    <source>
        <dbReference type="ARBA" id="ARBA00022553"/>
    </source>
</evidence>
<evidence type="ECO:0000256" key="5">
    <source>
        <dbReference type="ARBA" id="ARBA00023163"/>
    </source>
</evidence>
<dbReference type="Proteomes" id="UP000053621">
    <property type="component" value="Unassembled WGS sequence"/>
</dbReference>
<dbReference type="GO" id="GO:0032993">
    <property type="term" value="C:protein-DNA complex"/>
    <property type="evidence" value="ECO:0007669"/>
    <property type="project" value="TreeGrafter"/>
</dbReference>
<dbReference type="Gene3D" id="3.40.50.2300">
    <property type="match status" value="1"/>
</dbReference>
<accession>A0A2P4NSJ4</accession>
<protein>
    <submittedName>
        <fullName evidence="8">DNA-binding response regulator</fullName>
    </submittedName>
</protein>
<keyword evidence="1 6" id="KW-0597">Phosphoprotein</keyword>
<dbReference type="RefSeq" id="WP_008093966.1">
    <property type="nucleotide sequence ID" value="NZ_LOPW02000006.1"/>
</dbReference>
<evidence type="ECO:0000256" key="3">
    <source>
        <dbReference type="ARBA" id="ARBA00023015"/>
    </source>
</evidence>
<evidence type="ECO:0000313" key="9">
    <source>
        <dbReference type="Proteomes" id="UP000053621"/>
    </source>
</evidence>
<proteinExistence type="predicted"/>
<name>A0A2P4NSJ4_9EURY</name>
<evidence type="ECO:0000256" key="2">
    <source>
        <dbReference type="ARBA" id="ARBA00023012"/>
    </source>
</evidence>
<evidence type="ECO:0000256" key="6">
    <source>
        <dbReference type="PROSITE-ProRule" id="PRU00169"/>
    </source>
</evidence>
<dbReference type="GO" id="GO:0005829">
    <property type="term" value="C:cytosol"/>
    <property type="evidence" value="ECO:0007669"/>
    <property type="project" value="TreeGrafter"/>
</dbReference>
<dbReference type="PANTHER" id="PTHR48111">
    <property type="entry name" value="REGULATOR OF RPOS"/>
    <property type="match status" value="1"/>
</dbReference>
<dbReference type="PANTHER" id="PTHR48111:SF1">
    <property type="entry name" value="TWO-COMPONENT RESPONSE REGULATOR ORR33"/>
    <property type="match status" value="1"/>
</dbReference>
<organism evidence="8 9">
    <name type="scientific">Haloferax marisrubri</name>
    <dbReference type="NCBI Taxonomy" id="1544719"/>
    <lineage>
        <taxon>Archaea</taxon>
        <taxon>Methanobacteriati</taxon>
        <taxon>Methanobacteriota</taxon>
        <taxon>Stenosarchaea group</taxon>
        <taxon>Halobacteria</taxon>
        <taxon>Halobacteriales</taxon>
        <taxon>Haloferacaceae</taxon>
        <taxon>Haloferax</taxon>
    </lineage>
</organism>
<dbReference type="GO" id="GO:0006355">
    <property type="term" value="P:regulation of DNA-templated transcription"/>
    <property type="evidence" value="ECO:0007669"/>
    <property type="project" value="TreeGrafter"/>
</dbReference>
<dbReference type="PROSITE" id="PS50110">
    <property type="entry name" value="RESPONSE_REGULATORY"/>
    <property type="match status" value="1"/>
</dbReference>
<dbReference type="InterPro" id="IPR001789">
    <property type="entry name" value="Sig_transdc_resp-reg_receiver"/>
</dbReference>
<evidence type="ECO:0000256" key="4">
    <source>
        <dbReference type="ARBA" id="ARBA00023125"/>
    </source>
</evidence>
<dbReference type="SUPFAM" id="SSF52172">
    <property type="entry name" value="CheY-like"/>
    <property type="match status" value="1"/>
</dbReference>
<dbReference type="Pfam" id="PF00072">
    <property type="entry name" value="Response_reg"/>
    <property type="match status" value="1"/>
</dbReference>